<accession>A0ABR1WAC3</accession>
<evidence type="ECO:0000313" key="2">
    <source>
        <dbReference type="EMBL" id="KAK8079114.1"/>
    </source>
</evidence>
<comment type="caution">
    <text evidence="2">The sequence shown here is derived from an EMBL/GenBank/DDBJ whole genome shotgun (WGS) entry which is preliminary data.</text>
</comment>
<sequence>MVGKSWSNAEEAYFWRHVAPNSHSREGVFVGTNQVVTWNDLAQRMANHFGRAARREYQGTLLYEHWFLNLRIRTRSPNAEPHLSRYLRRGGIPNPYTGATNAGQRQAAAVTAGTSAAPSAQVAANSGAAATTASPAVQGVAPGAESQPPQQEAEQEEEQEGVAAGESSDSDGL</sequence>
<feature type="region of interest" description="Disordered" evidence="1">
    <location>
        <begin position="121"/>
        <end position="173"/>
    </location>
</feature>
<dbReference type="Proteomes" id="UP001480595">
    <property type="component" value="Unassembled WGS sequence"/>
</dbReference>
<reference evidence="2 3" key="1">
    <citation type="submission" date="2023-01" db="EMBL/GenBank/DDBJ databases">
        <title>Analysis of 21 Apiospora genomes using comparative genomics revels a genus with tremendous synthesis potential of carbohydrate active enzymes and secondary metabolites.</title>
        <authorList>
            <person name="Sorensen T."/>
        </authorList>
    </citation>
    <scope>NUCLEOTIDE SEQUENCE [LARGE SCALE GENOMIC DNA]</scope>
    <source>
        <strain evidence="2 3">CBS 135458</strain>
    </source>
</reference>
<organism evidence="2 3">
    <name type="scientific">Apiospora phragmitis</name>
    <dbReference type="NCBI Taxonomy" id="2905665"/>
    <lineage>
        <taxon>Eukaryota</taxon>
        <taxon>Fungi</taxon>
        <taxon>Dikarya</taxon>
        <taxon>Ascomycota</taxon>
        <taxon>Pezizomycotina</taxon>
        <taxon>Sordariomycetes</taxon>
        <taxon>Xylariomycetidae</taxon>
        <taxon>Amphisphaeriales</taxon>
        <taxon>Apiosporaceae</taxon>
        <taxon>Apiospora</taxon>
    </lineage>
</organism>
<protein>
    <submittedName>
        <fullName evidence="2">Uncharacterized protein</fullName>
    </submittedName>
</protein>
<dbReference type="RefSeq" id="XP_066720185.1">
    <property type="nucleotide sequence ID" value="XM_066854330.1"/>
</dbReference>
<name>A0ABR1WAC3_9PEZI</name>
<dbReference type="GeneID" id="92087393"/>
<feature type="compositionally biased region" description="Low complexity" evidence="1">
    <location>
        <begin position="121"/>
        <end position="152"/>
    </location>
</feature>
<evidence type="ECO:0000313" key="3">
    <source>
        <dbReference type="Proteomes" id="UP001480595"/>
    </source>
</evidence>
<gene>
    <name evidence="2" type="ORF">PG994_002921</name>
</gene>
<dbReference type="EMBL" id="JAQQWL010000003">
    <property type="protein sequence ID" value="KAK8079114.1"/>
    <property type="molecule type" value="Genomic_DNA"/>
</dbReference>
<evidence type="ECO:0000256" key="1">
    <source>
        <dbReference type="SAM" id="MobiDB-lite"/>
    </source>
</evidence>
<proteinExistence type="predicted"/>
<keyword evidence="3" id="KW-1185">Reference proteome</keyword>